<accession>A0A3S4MLA9</accession>
<evidence type="ECO:0000313" key="2">
    <source>
        <dbReference type="Proteomes" id="UP000277930"/>
    </source>
</evidence>
<reference evidence="1 2" key="1">
    <citation type="submission" date="2018-12" db="EMBL/GenBank/DDBJ databases">
        <authorList>
            <consortium name="Pathogen Informatics"/>
        </authorList>
    </citation>
    <scope>NUCLEOTIDE SEQUENCE [LARGE SCALE GENOMIC DNA]</scope>
    <source>
        <strain evidence="1 2">NCTC9702</strain>
    </source>
</reference>
<protein>
    <submittedName>
        <fullName evidence="1">Uncharacterized protein</fullName>
    </submittedName>
</protein>
<organism evidence="1 2">
    <name type="scientific">Escherichia coli</name>
    <dbReference type="NCBI Taxonomy" id="562"/>
    <lineage>
        <taxon>Bacteria</taxon>
        <taxon>Pseudomonadati</taxon>
        <taxon>Pseudomonadota</taxon>
        <taxon>Gammaproteobacteria</taxon>
        <taxon>Enterobacterales</taxon>
        <taxon>Enterobacteriaceae</taxon>
        <taxon>Escherichia</taxon>
    </lineage>
</organism>
<name>A0A3S4MLA9_ECOLX</name>
<gene>
    <name evidence="1" type="ORF">NCTC9702_04276</name>
</gene>
<proteinExistence type="predicted"/>
<dbReference type="EMBL" id="LR134246">
    <property type="protein sequence ID" value="VED36968.1"/>
    <property type="molecule type" value="Genomic_DNA"/>
</dbReference>
<dbReference type="Proteomes" id="UP000277930">
    <property type="component" value="Chromosome 1"/>
</dbReference>
<evidence type="ECO:0000313" key="1">
    <source>
        <dbReference type="EMBL" id="VED36968.1"/>
    </source>
</evidence>
<dbReference type="AlphaFoldDB" id="A0A3S4MLA9"/>
<sequence>MRIKIMRINSFSTINDVLSRYTGEFIGYNLSFKPVNDFT</sequence>